<dbReference type="NCBIfam" id="TIGR00214">
    <property type="entry name" value="lipB"/>
    <property type="match status" value="1"/>
</dbReference>
<comment type="subcellular location">
    <subcellularLocation>
        <location evidence="6">Cytoplasm</location>
    </subcellularLocation>
</comment>
<protein>
    <recommendedName>
        <fullName evidence="6 7">Octanoyltransferase</fullName>
        <ecNumber evidence="6 7">2.3.1.181</ecNumber>
    </recommendedName>
    <alternativeName>
        <fullName evidence="6">Lipoate-protein ligase B</fullName>
    </alternativeName>
    <alternativeName>
        <fullName evidence="6">Lipoyl/octanoyl transferase</fullName>
    </alternativeName>
    <alternativeName>
        <fullName evidence="6">Octanoyl-[acyl-carrier-protein]-protein N-octanoyltransferase</fullName>
    </alternativeName>
</protein>
<organism evidence="10 11">
    <name type="scientific">Hymenobacter armeniacus</name>
    <dbReference type="NCBI Taxonomy" id="2771358"/>
    <lineage>
        <taxon>Bacteria</taxon>
        <taxon>Pseudomonadati</taxon>
        <taxon>Bacteroidota</taxon>
        <taxon>Cytophagia</taxon>
        <taxon>Cytophagales</taxon>
        <taxon>Hymenobacteraceae</taxon>
        <taxon>Hymenobacter</taxon>
    </lineage>
</organism>
<keyword evidence="2 6" id="KW-0963">Cytoplasm</keyword>
<evidence type="ECO:0000313" key="11">
    <source>
        <dbReference type="Proteomes" id="UP000606003"/>
    </source>
</evidence>
<dbReference type="GO" id="GO:0016740">
    <property type="term" value="F:transferase activity"/>
    <property type="evidence" value="ECO:0007669"/>
    <property type="project" value="UniProtKB-KW"/>
</dbReference>
<feature type="binding site" evidence="6">
    <location>
        <begin position="190"/>
        <end position="192"/>
    </location>
    <ligand>
        <name>substrate</name>
    </ligand>
</feature>
<dbReference type="PIRSF" id="PIRSF016262">
    <property type="entry name" value="LPLase"/>
    <property type="match status" value="1"/>
</dbReference>
<evidence type="ECO:0000256" key="7">
    <source>
        <dbReference type="PIRNR" id="PIRNR016262"/>
    </source>
</evidence>
<evidence type="ECO:0000256" key="3">
    <source>
        <dbReference type="ARBA" id="ARBA00022679"/>
    </source>
</evidence>
<evidence type="ECO:0000256" key="4">
    <source>
        <dbReference type="ARBA" id="ARBA00023315"/>
    </source>
</evidence>
<dbReference type="Pfam" id="PF21948">
    <property type="entry name" value="LplA-B_cat"/>
    <property type="match status" value="1"/>
</dbReference>
<dbReference type="PROSITE" id="PS51733">
    <property type="entry name" value="BPL_LPL_CATALYTIC"/>
    <property type="match status" value="1"/>
</dbReference>
<dbReference type="SUPFAM" id="SSF55681">
    <property type="entry name" value="Class II aaRS and biotin synthetases"/>
    <property type="match status" value="1"/>
</dbReference>
<gene>
    <name evidence="6 10" type="primary">lipB</name>
    <name evidence="10" type="ORF">IC234_16365</name>
</gene>
<dbReference type="Proteomes" id="UP000606003">
    <property type="component" value="Unassembled WGS sequence"/>
</dbReference>
<feature type="binding site" evidence="6">
    <location>
        <begin position="116"/>
        <end position="123"/>
    </location>
    <ligand>
        <name>substrate</name>
    </ligand>
</feature>
<evidence type="ECO:0000256" key="1">
    <source>
        <dbReference type="ARBA" id="ARBA00004821"/>
    </source>
</evidence>
<comment type="similarity">
    <text evidence="6 7">Belongs to the LipB family.</text>
</comment>
<feature type="domain" description="BPL/LPL catalytic" evidence="9">
    <location>
        <begin position="71"/>
        <end position="262"/>
    </location>
</feature>
<evidence type="ECO:0000256" key="6">
    <source>
        <dbReference type="HAMAP-Rule" id="MF_00013"/>
    </source>
</evidence>
<comment type="miscellaneous">
    <text evidence="6">In the reaction, the free carboxyl group of octanoic acid is attached via an amide linkage to the epsilon-amino group of a specific lysine residue of lipoyl domains of lipoate-dependent enzymes.</text>
</comment>
<dbReference type="InterPro" id="IPR045864">
    <property type="entry name" value="aa-tRNA-synth_II/BPL/LPL"/>
</dbReference>
<comment type="caution">
    <text evidence="10">The sequence shown here is derived from an EMBL/GenBank/DDBJ whole genome shotgun (WGS) entry which is preliminary data.</text>
</comment>
<feature type="site" description="Lowers pKa of active site Cys" evidence="6">
    <location>
        <position position="187"/>
    </location>
</feature>
<sequence length="274" mass="29864">MASSVEQVPAPPHDALGPDDAQPTTNRTVEVRRLGLVDYVPTWELQEALMAGTLAIKTQNREAETTGAPHQATPNYLLLCEHPHTYTLGKSGKPEHLLLDDDALMAHQASFHRINRGGDITYHGPGQLVGYPILDLDNFRTDIHWYLRMLEEAVIRTLAEYGLNAGRIAGLTGVWLDWEEGAPNPRKICALGVKCSRWVTLHGFALNVTPDLSYFGHIVPCGITDKAVTSLARELGPGAAVSVPEVQERLLPHLLALLGATEAATFSQFALPTT</sequence>
<evidence type="ECO:0000259" key="9">
    <source>
        <dbReference type="PROSITE" id="PS51733"/>
    </source>
</evidence>
<dbReference type="NCBIfam" id="NF010925">
    <property type="entry name" value="PRK14345.1"/>
    <property type="match status" value="1"/>
</dbReference>
<reference evidence="10 11" key="1">
    <citation type="submission" date="2020-09" db="EMBL/GenBank/DDBJ databases">
        <authorList>
            <person name="Kim M.K."/>
        </authorList>
    </citation>
    <scope>NUCLEOTIDE SEQUENCE [LARGE SCALE GENOMIC DNA]</scope>
    <source>
        <strain evidence="10 11">BT189</strain>
    </source>
</reference>
<comment type="catalytic activity">
    <reaction evidence="6 7">
        <text>octanoyl-[ACP] + L-lysyl-[protein] = N(6)-octanoyl-L-lysyl-[protein] + holo-[ACP] + H(+)</text>
        <dbReference type="Rhea" id="RHEA:17665"/>
        <dbReference type="Rhea" id="RHEA-COMP:9636"/>
        <dbReference type="Rhea" id="RHEA-COMP:9685"/>
        <dbReference type="Rhea" id="RHEA-COMP:9752"/>
        <dbReference type="Rhea" id="RHEA-COMP:9928"/>
        <dbReference type="ChEBI" id="CHEBI:15378"/>
        <dbReference type="ChEBI" id="CHEBI:29969"/>
        <dbReference type="ChEBI" id="CHEBI:64479"/>
        <dbReference type="ChEBI" id="CHEBI:78463"/>
        <dbReference type="ChEBI" id="CHEBI:78809"/>
        <dbReference type="EC" id="2.3.1.181"/>
    </reaction>
</comment>
<keyword evidence="3 6" id="KW-0808">Transferase</keyword>
<accession>A0ABR8JXP6</accession>
<evidence type="ECO:0000256" key="8">
    <source>
        <dbReference type="SAM" id="MobiDB-lite"/>
    </source>
</evidence>
<feature type="region of interest" description="Disordered" evidence="8">
    <location>
        <begin position="1"/>
        <end position="26"/>
    </location>
</feature>
<dbReference type="PANTHER" id="PTHR10993">
    <property type="entry name" value="OCTANOYLTRANSFERASE"/>
    <property type="match status" value="1"/>
</dbReference>
<name>A0ABR8JXP6_9BACT</name>
<evidence type="ECO:0000256" key="5">
    <source>
        <dbReference type="ARBA" id="ARBA00024732"/>
    </source>
</evidence>
<dbReference type="EMBL" id="JACXAC010000005">
    <property type="protein sequence ID" value="MBD2723703.1"/>
    <property type="molecule type" value="Genomic_DNA"/>
</dbReference>
<evidence type="ECO:0000256" key="2">
    <source>
        <dbReference type="ARBA" id="ARBA00022490"/>
    </source>
</evidence>
<feature type="binding site" evidence="6">
    <location>
        <begin position="203"/>
        <end position="205"/>
    </location>
    <ligand>
        <name>substrate</name>
    </ligand>
</feature>
<comment type="pathway">
    <text evidence="1 6 7">Protein modification; protein lipoylation via endogenous pathway; protein N(6)-(lipoyl)lysine from octanoyl-[acyl-carrier-protein]: step 1/2.</text>
</comment>
<dbReference type="InterPro" id="IPR020605">
    <property type="entry name" value="Octanoyltransferase_CS"/>
</dbReference>
<evidence type="ECO:0000313" key="10">
    <source>
        <dbReference type="EMBL" id="MBD2723703.1"/>
    </source>
</evidence>
<dbReference type="Gene3D" id="3.30.930.10">
    <property type="entry name" value="Bira Bifunctional Protein, Domain 2"/>
    <property type="match status" value="1"/>
</dbReference>
<keyword evidence="11" id="KW-1185">Reference proteome</keyword>
<dbReference type="InterPro" id="IPR004143">
    <property type="entry name" value="BPL_LPL_catalytic"/>
</dbReference>
<comment type="function">
    <text evidence="5 6 7">Catalyzes the transfer of endogenously produced octanoic acid from octanoyl-acyl-carrier-protein onto the lipoyl domains of lipoate-dependent enzymes. Lipoyl-ACP can also act as a substrate although octanoyl-ACP is likely to be the physiological substrate.</text>
</comment>
<feature type="active site" description="Acyl-thioester intermediate" evidence="6">
    <location>
        <position position="221"/>
    </location>
</feature>
<dbReference type="InterPro" id="IPR000544">
    <property type="entry name" value="Octanoyltransferase"/>
</dbReference>
<proteinExistence type="inferred from homology"/>
<dbReference type="PROSITE" id="PS01313">
    <property type="entry name" value="LIPB"/>
    <property type="match status" value="1"/>
</dbReference>
<keyword evidence="4 6" id="KW-0012">Acyltransferase</keyword>
<dbReference type="RefSeq" id="WP_190926671.1">
    <property type="nucleotide sequence ID" value="NZ_JACXAC010000005.1"/>
</dbReference>
<dbReference type="CDD" id="cd16444">
    <property type="entry name" value="LipB"/>
    <property type="match status" value="1"/>
</dbReference>
<dbReference type="EC" id="2.3.1.181" evidence="6 7"/>
<dbReference type="PANTHER" id="PTHR10993:SF12">
    <property type="entry name" value="OCTANOYLTRANSFERASE"/>
    <property type="match status" value="1"/>
</dbReference>
<dbReference type="HAMAP" id="MF_00013">
    <property type="entry name" value="LipB"/>
    <property type="match status" value="1"/>
</dbReference>